<comment type="function">
    <text evidence="3">Acyl-CoA synthases catalyze the initial reaction in fatty acid metabolism, by forming a thioester with CoA. Has some preference toward medium-chain substrates. Plays a role in adipocyte differentiation.</text>
</comment>
<evidence type="ECO:0000313" key="10">
    <source>
        <dbReference type="EMBL" id="KAK5645290.1"/>
    </source>
</evidence>
<dbReference type="EC" id="6.2.1.2" evidence="4"/>
<dbReference type="InterPro" id="IPR025110">
    <property type="entry name" value="AMP-bd_C"/>
</dbReference>
<dbReference type="Proteomes" id="UP001329430">
    <property type="component" value="Chromosome 4"/>
</dbReference>
<gene>
    <name evidence="10" type="ORF">RI129_006590</name>
</gene>
<feature type="domain" description="AMP-binding enzyme C-terminal" evidence="9">
    <location>
        <begin position="470"/>
        <end position="547"/>
    </location>
</feature>
<evidence type="ECO:0000256" key="1">
    <source>
        <dbReference type="ARBA" id="ARBA00006432"/>
    </source>
</evidence>
<dbReference type="InterPro" id="IPR045851">
    <property type="entry name" value="AMP-bd_C_sf"/>
</dbReference>
<dbReference type="PANTHER" id="PTHR43201:SF5">
    <property type="entry name" value="MEDIUM-CHAIN ACYL-COA LIGASE ACSF2, MITOCHONDRIAL"/>
    <property type="match status" value="1"/>
</dbReference>
<evidence type="ECO:0000259" key="8">
    <source>
        <dbReference type="Pfam" id="PF00501"/>
    </source>
</evidence>
<sequence>MTVLFEGISSSARFYSNLSYFHHIGKSPLKHISFGNLLELAANQFAERDAVVSVQENKRITYYDLLCQADRFAAGLQQIGLKYGDRVGIWAPNILEWTVCYFACARAGFVVATLNPSYVGQEVECCINKIGLKAIICPEKSKKSHFYDVLGTVINNLRNQIPGKLNSSNTPTLNSIVTVSENNLGGTFNYNDVMGMASEKAIKQIKANQDRVNPDNPVNIQFTSGTTGKPKAAVVSHYNLVNSSLSIGKRNELDTKHHKIGVQVPFFHTFGYTVTIGATVSYGATMVVPSPTYDPLLNLRAIKEENCTVIYGTPTMYVDLLNVQMQYNEKIDPEIAVSGGSPCSPELFKKMREHLKVKKVKSVYGLTEATAVVFQSMPSDDEDKMINTVEHLCDHLEVKVVDENDNVVPLGYTTMLGYWEDKAKTNEIIDSHHWLRTGDKFILDKDGYGRIVGRLKDMIIRGGENIFPKEIEDFLSTHPDILEVHVVGLSHKRLGEEVCACVKVRDGGGAKLTLEAIVDFCKENLAKFKIPSQLRIVEEFPKTQSGKIQKYLLKKQFEESR</sequence>
<dbReference type="Gene3D" id="3.30.300.30">
    <property type="match status" value="1"/>
</dbReference>
<dbReference type="InterPro" id="IPR020845">
    <property type="entry name" value="AMP-binding_CS"/>
</dbReference>
<keyword evidence="11" id="KW-1185">Reference proteome</keyword>
<evidence type="ECO:0000259" key="9">
    <source>
        <dbReference type="Pfam" id="PF13193"/>
    </source>
</evidence>
<dbReference type="Gene3D" id="3.40.50.12780">
    <property type="entry name" value="N-terminal domain of ligase-like"/>
    <property type="match status" value="1"/>
</dbReference>
<dbReference type="Pfam" id="PF00501">
    <property type="entry name" value="AMP-binding"/>
    <property type="match status" value="1"/>
</dbReference>
<dbReference type="EMBL" id="JAVRBK010000004">
    <property type="protein sequence ID" value="KAK5645290.1"/>
    <property type="molecule type" value="Genomic_DNA"/>
</dbReference>
<evidence type="ECO:0000256" key="6">
    <source>
        <dbReference type="ARBA" id="ARBA00047319"/>
    </source>
</evidence>
<evidence type="ECO:0000256" key="4">
    <source>
        <dbReference type="ARBA" id="ARBA00039009"/>
    </source>
</evidence>
<evidence type="ECO:0000256" key="2">
    <source>
        <dbReference type="ARBA" id="ARBA00022598"/>
    </source>
</evidence>
<evidence type="ECO:0000313" key="11">
    <source>
        <dbReference type="Proteomes" id="UP001329430"/>
    </source>
</evidence>
<accession>A0AAN7ZGB2</accession>
<feature type="domain" description="AMP-dependent synthetase/ligase" evidence="8">
    <location>
        <begin position="39"/>
        <end position="411"/>
    </location>
</feature>
<dbReference type="AlphaFoldDB" id="A0AAN7ZGB2"/>
<keyword evidence="2" id="KW-0436">Ligase</keyword>
<evidence type="ECO:0000256" key="3">
    <source>
        <dbReference type="ARBA" id="ARBA00037247"/>
    </source>
</evidence>
<comment type="caution">
    <text evidence="10">The sequence shown here is derived from an EMBL/GenBank/DDBJ whole genome shotgun (WGS) entry which is preliminary data.</text>
</comment>
<proteinExistence type="inferred from homology"/>
<dbReference type="FunFam" id="3.30.300.30:FF:000008">
    <property type="entry name" value="2,3-dihydroxybenzoate-AMP ligase"/>
    <property type="match status" value="1"/>
</dbReference>
<dbReference type="GO" id="GO:0006631">
    <property type="term" value="P:fatty acid metabolic process"/>
    <property type="evidence" value="ECO:0007669"/>
    <property type="project" value="TreeGrafter"/>
</dbReference>
<organism evidence="10 11">
    <name type="scientific">Pyrocoelia pectoralis</name>
    <dbReference type="NCBI Taxonomy" id="417401"/>
    <lineage>
        <taxon>Eukaryota</taxon>
        <taxon>Metazoa</taxon>
        <taxon>Ecdysozoa</taxon>
        <taxon>Arthropoda</taxon>
        <taxon>Hexapoda</taxon>
        <taxon>Insecta</taxon>
        <taxon>Pterygota</taxon>
        <taxon>Neoptera</taxon>
        <taxon>Endopterygota</taxon>
        <taxon>Coleoptera</taxon>
        <taxon>Polyphaga</taxon>
        <taxon>Elateriformia</taxon>
        <taxon>Elateroidea</taxon>
        <taxon>Lampyridae</taxon>
        <taxon>Lampyrinae</taxon>
        <taxon>Pyrocoelia</taxon>
    </lineage>
</organism>
<name>A0AAN7ZGB2_9COLE</name>
<dbReference type="InterPro" id="IPR042099">
    <property type="entry name" value="ANL_N_sf"/>
</dbReference>
<dbReference type="Pfam" id="PF13193">
    <property type="entry name" value="AMP-binding_C"/>
    <property type="match status" value="1"/>
</dbReference>
<dbReference type="GO" id="GO:0031956">
    <property type="term" value="F:medium-chain fatty acid-CoA ligase activity"/>
    <property type="evidence" value="ECO:0007669"/>
    <property type="project" value="UniProtKB-EC"/>
</dbReference>
<reference evidence="10 11" key="1">
    <citation type="journal article" date="2024" name="Insects">
        <title>An Improved Chromosome-Level Genome Assembly of the Firefly Pyrocoelia pectoralis.</title>
        <authorList>
            <person name="Fu X."/>
            <person name="Meyer-Rochow V.B."/>
            <person name="Ballantyne L."/>
            <person name="Zhu X."/>
        </authorList>
    </citation>
    <scope>NUCLEOTIDE SEQUENCE [LARGE SCALE GENOMIC DNA]</scope>
    <source>
        <strain evidence="10">XCY_ONT2</strain>
    </source>
</reference>
<comment type="catalytic activity">
    <reaction evidence="7">
        <text>a medium-chain fatty acid + ATP + CoA = a medium-chain fatty acyl-CoA + AMP + diphosphate</text>
        <dbReference type="Rhea" id="RHEA:48340"/>
        <dbReference type="ChEBI" id="CHEBI:30616"/>
        <dbReference type="ChEBI" id="CHEBI:33019"/>
        <dbReference type="ChEBI" id="CHEBI:57287"/>
        <dbReference type="ChEBI" id="CHEBI:59558"/>
        <dbReference type="ChEBI" id="CHEBI:90546"/>
        <dbReference type="ChEBI" id="CHEBI:456215"/>
        <dbReference type="EC" id="6.2.1.2"/>
    </reaction>
</comment>
<dbReference type="SUPFAM" id="SSF56801">
    <property type="entry name" value="Acetyl-CoA synthetase-like"/>
    <property type="match status" value="1"/>
</dbReference>
<dbReference type="PANTHER" id="PTHR43201">
    <property type="entry name" value="ACYL-COA SYNTHETASE"/>
    <property type="match status" value="1"/>
</dbReference>
<evidence type="ECO:0000256" key="7">
    <source>
        <dbReference type="ARBA" id="ARBA00048277"/>
    </source>
</evidence>
<comment type="catalytic activity">
    <reaction evidence="6">
        <text>octanoate + ATP + CoA = octanoyl-CoA + AMP + diphosphate</text>
        <dbReference type="Rhea" id="RHEA:33631"/>
        <dbReference type="ChEBI" id="CHEBI:25646"/>
        <dbReference type="ChEBI" id="CHEBI:30616"/>
        <dbReference type="ChEBI" id="CHEBI:33019"/>
        <dbReference type="ChEBI" id="CHEBI:57287"/>
        <dbReference type="ChEBI" id="CHEBI:57386"/>
        <dbReference type="ChEBI" id="CHEBI:456215"/>
    </reaction>
</comment>
<evidence type="ECO:0000256" key="5">
    <source>
        <dbReference type="ARBA" id="ARBA00039638"/>
    </source>
</evidence>
<protein>
    <recommendedName>
        <fullName evidence="5">Medium-chain acyl-CoA ligase ACSF2, mitochondrial</fullName>
        <ecNumber evidence="4">6.2.1.2</ecNumber>
    </recommendedName>
</protein>
<dbReference type="PROSITE" id="PS00455">
    <property type="entry name" value="AMP_BINDING"/>
    <property type="match status" value="1"/>
</dbReference>
<comment type="similarity">
    <text evidence="1">Belongs to the ATP-dependent AMP-binding enzyme family.</text>
</comment>
<dbReference type="InterPro" id="IPR000873">
    <property type="entry name" value="AMP-dep_synth/lig_dom"/>
</dbReference>